<gene>
    <name evidence="6" type="ORF">DL239_20390</name>
</gene>
<dbReference type="InterPro" id="IPR007693">
    <property type="entry name" value="DNA_helicase_DnaB-like_N"/>
</dbReference>
<sequence length="136" mass="14980">MLSHEPEQQVLGAVLAVNDRFHEVSSFLKPEHFGDPVHADIWQNLVVRISKDHLASPITVATDLSAHEGLPKLGGKNYLNRLVSGSMSGFDVAGYARMVVDLHGRRHTLFRCTSSGSRRNSSRPADTRVGNPIGRR</sequence>
<feature type="compositionally biased region" description="Polar residues" evidence="4">
    <location>
        <begin position="113"/>
        <end position="124"/>
    </location>
</feature>
<dbReference type="InterPro" id="IPR016136">
    <property type="entry name" value="DNA_helicase_N/primase_C"/>
</dbReference>
<dbReference type="PANTHER" id="PTHR30153:SF2">
    <property type="entry name" value="REPLICATIVE DNA HELICASE"/>
    <property type="match status" value="1"/>
</dbReference>
<accession>A0ABX0WG47</accession>
<name>A0ABX0WG47_9RHOB</name>
<feature type="domain" description="DNA helicase DnaB-like N-terminal" evidence="5">
    <location>
        <begin position="3"/>
        <end position="100"/>
    </location>
</feature>
<keyword evidence="3" id="KW-0238">DNA-binding</keyword>
<dbReference type="InterPro" id="IPR036185">
    <property type="entry name" value="DNA_heli_DnaB-like_N_sf"/>
</dbReference>
<dbReference type="Pfam" id="PF00772">
    <property type="entry name" value="DnaB"/>
    <property type="match status" value="1"/>
</dbReference>
<evidence type="ECO:0000256" key="4">
    <source>
        <dbReference type="SAM" id="MobiDB-lite"/>
    </source>
</evidence>
<protein>
    <recommendedName>
        <fullName evidence="5">DNA helicase DnaB-like N-terminal domain-containing protein</fullName>
    </recommendedName>
</protein>
<proteinExistence type="predicted"/>
<comment type="caution">
    <text evidence="6">The sequence shown here is derived from an EMBL/GenBank/DDBJ whole genome shotgun (WGS) entry which is preliminary data.</text>
</comment>
<keyword evidence="1" id="KW-0639">Primosome</keyword>
<evidence type="ECO:0000259" key="5">
    <source>
        <dbReference type="Pfam" id="PF00772"/>
    </source>
</evidence>
<evidence type="ECO:0000313" key="6">
    <source>
        <dbReference type="EMBL" id="NIZ63330.1"/>
    </source>
</evidence>
<dbReference type="Gene3D" id="1.10.860.10">
    <property type="entry name" value="DNAb Helicase, Chain A"/>
    <property type="match status" value="1"/>
</dbReference>
<dbReference type="SUPFAM" id="SSF48024">
    <property type="entry name" value="N-terminal domain of DnaB helicase"/>
    <property type="match status" value="1"/>
</dbReference>
<dbReference type="Proteomes" id="UP001429564">
    <property type="component" value="Unassembled WGS sequence"/>
</dbReference>
<feature type="region of interest" description="Disordered" evidence="4">
    <location>
        <begin position="113"/>
        <end position="136"/>
    </location>
</feature>
<reference evidence="6 7" key="1">
    <citation type="submission" date="2018-05" db="EMBL/GenBank/DDBJ databases">
        <authorList>
            <person name="Zhang Y.-J."/>
        </authorList>
    </citation>
    <scope>NUCLEOTIDE SEQUENCE [LARGE SCALE GENOMIC DNA]</scope>
    <source>
        <strain evidence="6 7">CY04</strain>
    </source>
</reference>
<dbReference type="RefSeq" id="WP_369410601.1">
    <property type="nucleotide sequence ID" value="NZ_QHLQ01000035.1"/>
</dbReference>
<evidence type="ECO:0000256" key="3">
    <source>
        <dbReference type="ARBA" id="ARBA00023125"/>
    </source>
</evidence>
<keyword evidence="2" id="KW-0235">DNA replication</keyword>
<keyword evidence="7" id="KW-1185">Reference proteome</keyword>
<evidence type="ECO:0000313" key="7">
    <source>
        <dbReference type="Proteomes" id="UP001429564"/>
    </source>
</evidence>
<evidence type="ECO:0000256" key="1">
    <source>
        <dbReference type="ARBA" id="ARBA00022515"/>
    </source>
</evidence>
<organism evidence="6 7">
    <name type="scientific">Parasedimentitalea denitrificans</name>
    <dbReference type="NCBI Taxonomy" id="2211118"/>
    <lineage>
        <taxon>Bacteria</taxon>
        <taxon>Pseudomonadati</taxon>
        <taxon>Pseudomonadota</taxon>
        <taxon>Alphaproteobacteria</taxon>
        <taxon>Rhodobacterales</taxon>
        <taxon>Paracoccaceae</taxon>
        <taxon>Parasedimentitalea</taxon>
    </lineage>
</organism>
<dbReference type="EMBL" id="QHLQ01000035">
    <property type="protein sequence ID" value="NIZ63330.1"/>
    <property type="molecule type" value="Genomic_DNA"/>
</dbReference>
<evidence type="ECO:0000256" key="2">
    <source>
        <dbReference type="ARBA" id="ARBA00022705"/>
    </source>
</evidence>
<dbReference type="PANTHER" id="PTHR30153">
    <property type="entry name" value="REPLICATIVE DNA HELICASE DNAB"/>
    <property type="match status" value="1"/>
</dbReference>